<name>A0A2J8V6Z0_PONAB</name>
<dbReference type="AlphaFoldDB" id="A0A2J8V6Z0"/>
<comment type="caution">
    <text evidence="2">The sequence shown here is derived from an EMBL/GenBank/DDBJ whole genome shotgun (WGS) entry which is preliminary data.</text>
</comment>
<dbReference type="GO" id="GO:0005829">
    <property type="term" value="C:cytosol"/>
    <property type="evidence" value="ECO:0007669"/>
    <property type="project" value="UniProtKB-ARBA"/>
</dbReference>
<dbReference type="Pfam" id="PF14976">
    <property type="entry name" value="YPEH2ZP"/>
    <property type="match status" value="1"/>
</dbReference>
<sequence>MSTNICSFKDRCVSILCCKFCKQVLSSRGMKAVLLADTEIDLFSTDIPPTK</sequence>
<dbReference type="EMBL" id="NDHI03003431">
    <property type="protein sequence ID" value="PNJ53267.1"/>
    <property type="molecule type" value="Genomic_DNA"/>
</dbReference>
<dbReference type="PANTHER" id="PTHR31841:SF1">
    <property type="entry name" value="PROTEIN FAM72A-RELATED"/>
    <property type="match status" value="1"/>
</dbReference>
<reference evidence="2" key="1">
    <citation type="submission" date="2017-12" db="EMBL/GenBank/DDBJ databases">
        <title>High-resolution comparative analysis of great ape genomes.</title>
        <authorList>
            <person name="Pollen A."/>
            <person name="Hastie A."/>
            <person name="Hormozdiari F."/>
            <person name="Dougherty M."/>
            <person name="Liu R."/>
            <person name="Chaisson M."/>
            <person name="Hoppe E."/>
            <person name="Hill C."/>
            <person name="Pang A."/>
            <person name="Hillier L."/>
            <person name="Baker C."/>
            <person name="Armstrong J."/>
            <person name="Shendure J."/>
            <person name="Paten B."/>
            <person name="Wilson R."/>
            <person name="Chao H."/>
            <person name="Schneider V."/>
            <person name="Ventura M."/>
            <person name="Kronenberg Z."/>
            <person name="Murali S."/>
            <person name="Gordon D."/>
            <person name="Cantsilieris S."/>
            <person name="Munson K."/>
            <person name="Nelson B."/>
            <person name="Raja A."/>
            <person name="Underwood J."/>
            <person name="Diekhans M."/>
            <person name="Fiddes I."/>
            <person name="Haussler D."/>
            <person name="Eichler E."/>
        </authorList>
    </citation>
    <scope>NUCLEOTIDE SEQUENCE [LARGE SCALE GENOMIC DNA]</scope>
    <source>
        <strain evidence="2">Susie</strain>
    </source>
</reference>
<evidence type="ECO:0000256" key="1">
    <source>
        <dbReference type="ARBA" id="ARBA00006888"/>
    </source>
</evidence>
<gene>
    <name evidence="2" type="ORF">CR201_G0022145</name>
</gene>
<organism evidence="2">
    <name type="scientific">Pongo abelii</name>
    <name type="common">Sumatran orangutan</name>
    <name type="synonym">Pongo pygmaeus abelii</name>
    <dbReference type="NCBI Taxonomy" id="9601"/>
    <lineage>
        <taxon>Eukaryota</taxon>
        <taxon>Metazoa</taxon>
        <taxon>Chordata</taxon>
        <taxon>Craniata</taxon>
        <taxon>Vertebrata</taxon>
        <taxon>Euteleostomi</taxon>
        <taxon>Mammalia</taxon>
        <taxon>Eutheria</taxon>
        <taxon>Euarchontoglires</taxon>
        <taxon>Primates</taxon>
        <taxon>Haplorrhini</taxon>
        <taxon>Catarrhini</taxon>
        <taxon>Hominidae</taxon>
        <taxon>Pongo</taxon>
    </lineage>
</organism>
<protein>
    <submittedName>
        <fullName evidence="2">FAM72A isoform 8</fullName>
    </submittedName>
</protein>
<dbReference type="InterPro" id="IPR026768">
    <property type="entry name" value="YPEH2ZP"/>
</dbReference>
<dbReference type="PANTHER" id="PTHR31841">
    <property type="entry name" value="PROTEIN FAM72A-RELATED"/>
    <property type="match status" value="1"/>
</dbReference>
<evidence type="ECO:0000313" key="2">
    <source>
        <dbReference type="EMBL" id="PNJ53267.1"/>
    </source>
</evidence>
<accession>A0A2J8V6Z0</accession>
<proteinExistence type="inferred from homology"/>
<comment type="similarity">
    <text evidence="1">Belongs to the FAM72 family.</text>
</comment>